<dbReference type="CDD" id="cd01635">
    <property type="entry name" value="Glycosyltransferase_GTB-type"/>
    <property type="match status" value="1"/>
</dbReference>
<keyword evidence="5" id="KW-0934">Plastid</keyword>
<dbReference type="GO" id="GO:0046481">
    <property type="term" value="F:digalactosyldiacylglycerol synthase activity"/>
    <property type="evidence" value="ECO:0007669"/>
    <property type="project" value="InterPro"/>
</dbReference>
<keyword evidence="7" id="KW-0472">Membrane</keyword>
<keyword evidence="4" id="KW-0150">Chloroplast</keyword>
<organism evidence="9">
    <name type="scientific">Entomoneis paludosa</name>
    <dbReference type="NCBI Taxonomy" id="265537"/>
    <lineage>
        <taxon>Eukaryota</taxon>
        <taxon>Sar</taxon>
        <taxon>Stramenopiles</taxon>
        <taxon>Ochrophyta</taxon>
        <taxon>Bacillariophyta</taxon>
        <taxon>Bacillariophyceae</taxon>
        <taxon>Bacillariophycidae</taxon>
        <taxon>Entomoneidaceae</taxon>
        <taxon>Entomoneis</taxon>
    </lineage>
</organism>
<dbReference type="InterPro" id="IPR044525">
    <property type="entry name" value="DGDG1/2"/>
</dbReference>
<evidence type="ECO:0000256" key="5">
    <source>
        <dbReference type="ARBA" id="ARBA00022640"/>
    </source>
</evidence>
<sequence>MEEYYKKYVGSYFPIDVYGSGPDAEAIKTAFAKNSFQMSKTFVRSFSTAMPSMTTLVSSSTTLQSVSTLVSSMNILAKQHLSNLKNALPVDVPKTFVMPQMQLLKEKDPIPAQFLGRVDHAQLPHSYKTFVNPSISEVLCTATAEALAMGKFVIIPYHPSNYWFLQFPNCLPYRNKLEFVANLRWALNHNPQPLTEEQAHEFSWQAATERLFDSAAMTNGEAAAAMDISSRLEGERIAWMHNEVLGKGSRGDLIRKILGAGPVSEQVRYQQENAPKGDTSGGNSDSTSSTDDENEGLGKEFSRSWFSTAIRTTWNDMAKGFGSP</sequence>
<evidence type="ECO:0000256" key="8">
    <source>
        <dbReference type="SAM" id="MobiDB-lite"/>
    </source>
</evidence>
<accession>A0A7S3DU28</accession>
<keyword evidence="6" id="KW-0808">Transferase</keyword>
<dbReference type="PANTHER" id="PTHR46132:SF1">
    <property type="entry name" value="DIGALACTOSYLDIACYLGLYCEROL SYNTHASE 2, CHLOROPLASTIC"/>
    <property type="match status" value="1"/>
</dbReference>
<dbReference type="GO" id="GO:0009507">
    <property type="term" value="C:chloroplast"/>
    <property type="evidence" value="ECO:0007669"/>
    <property type="project" value="UniProtKB-SubCell"/>
</dbReference>
<evidence type="ECO:0000256" key="4">
    <source>
        <dbReference type="ARBA" id="ARBA00022528"/>
    </source>
</evidence>
<reference evidence="9" key="1">
    <citation type="submission" date="2021-01" db="EMBL/GenBank/DDBJ databases">
        <authorList>
            <person name="Corre E."/>
            <person name="Pelletier E."/>
            <person name="Niang G."/>
            <person name="Scheremetjew M."/>
            <person name="Finn R."/>
            <person name="Kale V."/>
            <person name="Holt S."/>
            <person name="Cochrane G."/>
            <person name="Meng A."/>
            <person name="Brown T."/>
            <person name="Cohen L."/>
        </authorList>
    </citation>
    <scope>NUCLEOTIDE SEQUENCE</scope>
    <source>
        <strain evidence="9">CCMP125</strain>
    </source>
</reference>
<dbReference type="AlphaFoldDB" id="A0A7S3DU28"/>
<evidence type="ECO:0000256" key="3">
    <source>
        <dbReference type="ARBA" id="ARBA00009481"/>
    </source>
</evidence>
<evidence type="ECO:0000313" key="9">
    <source>
        <dbReference type="EMBL" id="CAD9980795.1"/>
    </source>
</evidence>
<evidence type="ECO:0008006" key="10">
    <source>
        <dbReference type="Google" id="ProtNLM"/>
    </source>
</evidence>
<comment type="subcellular location">
    <subcellularLocation>
        <location evidence="2">Membrane</location>
    </subcellularLocation>
    <subcellularLocation>
        <location evidence="1">Plastid</location>
        <location evidence="1">Chloroplast</location>
    </subcellularLocation>
</comment>
<gene>
    <name evidence="9" type="ORF">APAL1065_LOCUS19709</name>
</gene>
<dbReference type="Gene3D" id="3.40.50.2000">
    <property type="entry name" value="Glycogen Phosphorylase B"/>
    <property type="match status" value="1"/>
</dbReference>
<evidence type="ECO:0000256" key="6">
    <source>
        <dbReference type="ARBA" id="ARBA00022679"/>
    </source>
</evidence>
<dbReference type="PANTHER" id="PTHR46132">
    <property type="entry name" value="DIGALACTOSYLDIACYLGLYCEROL SYNTHASE 2, CHLOROPLASTIC"/>
    <property type="match status" value="1"/>
</dbReference>
<feature type="compositionally biased region" description="Low complexity" evidence="8">
    <location>
        <begin position="277"/>
        <end position="289"/>
    </location>
</feature>
<dbReference type="SUPFAM" id="SSF53756">
    <property type="entry name" value="UDP-Glycosyltransferase/glycogen phosphorylase"/>
    <property type="match status" value="1"/>
</dbReference>
<dbReference type="GO" id="GO:0016020">
    <property type="term" value="C:membrane"/>
    <property type="evidence" value="ECO:0007669"/>
    <property type="project" value="UniProtKB-SubCell"/>
</dbReference>
<evidence type="ECO:0000256" key="1">
    <source>
        <dbReference type="ARBA" id="ARBA00004229"/>
    </source>
</evidence>
<comment type="similarity">
    <text evidence="3">Belongs to the glycosyltransferase group 1 family. Glycosyltransferase 4 subfamily.</text>
</comment>
<protein>
    <recommendedName>
        <fullName evidence="10">Digalactosyldiacylglycerol synthase</fullName>
    </recommendedName>
</protein>
<evidence type="ECO:0000256" key="7">
    <source>
        <dbReference type="ARBA" id="ARBA00023136"/>
    </source>
</evidence>
<feature type="region of interest" description="Disordered" evidence="8">
    <location>
        <begin position="272"/>
        <end position="301"/>
    </location>
</feature>
<evidence type="ECO:0000256" key="2">
    <source>
        <dbReference type="ARBA" id="ARBA00004370"/>
    </source>
</evidence>
<dbReference type="EMBL" id="HBHT01029336">
    <property type="protein sequence ID" value="CAD9980795.1"/>
    <property type="molecule type" value="Transcribed_RNA"/>
</dbReference>
<proteinExistence type="inferred from homology"/>
<name>A0A7S3DU28_9STRA</name>